<feature type="binding site" evidence="11">
    <location>
        <begin position="139"/>
        <end position="141"/>
    </location>
    <ligand>
        <name>(6S)-5,6,7,8-tetrahydrofolate</name>
        <dbReference type="ChEBI" id="CHEBI:57453"/>
    </ligand>
</feature>
<dbReference type="GO" id="GO:0035999">
    <property type="term" value="P:tetrahydrofolate interconversion"/>
    <property type="evidence" value="ECO:0007669"/>
    <property type="project" value="UniProtKB-UniRule"/>
</dbReference>
<keyword evidence="5 11" id="KW-0963">Cytoplasm</keyword>
<dbReference type="GO" id="GO:0032259">
    <property type="term" value="P:methylation"/>
    <property type="evidence" value="ECO:0007669"/>
    <property type="project" value="UniProtKB-KW"/>
</dbReference>
<name>A0A6M4AUC7_9SPHN</name>
<dbReference type="NCBIfam" id="NF000586">
    <property type="entry name" value="PRK00011.1"/>
    <property type="match status" value="1"/>
</dbReference>
<feature type="domain" description="Serine hydroxymethyltransferase-like" evidence="14">
    <location>
        <begin position="23"/>
        <end position="399"/>
    </location>
</feature>
<evidence type="ECO:0000256" key="8">
    <source>
        <dbReference type="ARBA" id="ARBA00022898"/>
    </source>
</evidence>
<dbReference type="FunFam" id="3.40.640.10:FF:000001">
    <property type="entry name" value="Serine hydroxymethyltransferase"/>
    <property type="match status" value="1"/>
</dbReference>
<keyword evidence="15" id="KW-0489">Methyltransferase</keyword>
<evidence type="ECO:0000256" key="5">
    <source>
        <dbReference type="ARBA" id="ARBA00022490"/>
    </source>
</evidence>
<dbReference type="EC" id="2.1.2.1" evidence="11"/>
<comment type="pathway">
    <text evidence="11">Amino-acid biosynthesis; glycine biosynthesis; glycine from L-serine: step 1/1.</text>
</comment>
<dbReference type="GO" id="GO:0004372">
    <property type="term" value="F:glycine hydroxymethyltransferase activity"/>
    <property type="evidence" value="ECO:0007669"/>
    <property type="project" value="UniProtKB-UniRule"/>
</dbReference>
<comment type="similarity">
    <text evidence="3 11">Belongs to the SHMT family.</text>
</comment>
<evidence type="ECO:0000313" key="16">
    <source>
        <dbReference type="Proteomes" id="UP000503018"/>
    </source>
</evidence>
<dbReference type="InterPro" id="IPR019798">
    <property type="entry name" value="Ser_HO-MeTrfase_PLP_BS"/>
</dbReference>
<dbReference type="PROSITE" id="PS00096">
    <property type="entry name" value="SHMT"/>
    <property type="match status" value="1"/>
</dbReference>
<dbReference type="KEGG" id="slan:GV829_09820"/>
<comment type="function">
    <text evidence="11">Catalyzes the reversible interconversion of serine and glycine with tetrahydrofolate (THF) serving as the one-carbon carrier. This reaction serves as the major source of one-carbon groups required for the biosynthesis of purines, thymidylate, methionine, and other important biomolecules. Also exhibits THF-independent aldolase activity toward beta-hydroxyamino acids, producing glycine and aldehydes, via a retro-aldol mechanism.</text>
</comment>
<evidence type="ECO:0000256" key="9">
    <source>
        <dbReference type="ARBA" id="ARBA00051216"/>
    </source>
</evidence>
<comment type="cofactor">
    <cofactor evidence="1 11 12">
        <name>pyridoxal 5'-phosphate</name>
        <dbReference type="ChEBI" id="CHEBI:597326"/>
    </cofactor>
</comment>
<evidence type="ECO:0000256" key="2">
    <source>
        <dbReference type="ARBA" id="ARBA00004496"/>
    </source>
</evidence>
<dbReference type="PANTHER" id="PTHR11680">
    <property type="entry name" value="SERINE HYDROXYMETHYLTRANSFERASE"/>
    <property type="match status" value="1"/>
</dbReference>
<evidence type="ECO:0000256" key="4">
    <source>
        <dbReference type="ARBA" id="ARBA00011738"/>
    </source>
</evidence>
<dbReference type="AlphaFoldDB" id="A0A6M4AUC7"/>
<keyword evidence="6 11" id="KW-0554">One-carbon metabolism</keyword>
<feature type="binding site" evidence="11">
    <location>
        <position position="259"/>
    </location>
    <ligand>
        <name>(6S)-5,6,7,8-tetrahydrofolate</name>
        <dbReference type="ChEBI" id="CHEBI:57453"/>
    </ligand>
</feature>
<evidence type="ECO:0000256" key="11">
    <source>
        <dbReference type="HAMAP-Rule" id="MF_00051"/>
    </source>
</evidence>
<comment type="catalytic activity">
    <reaction evidence="11">
        <text>(6R)-5,10-methylene-5,6,7,8-tetrahydrofolate + glycine + H2O = (6S)-5,6,7,8-tetrahydrofolate + L-serine</text>
        <dbReference type="Rhea" id="RHEA:15481"/>
        <dbReference type="ChEBI" id="CHEBI:15377"/>
        <dbReference type="ChEBI" id="CHEBI:15636"/>
        <dbReference type="ChEBI" id="CHEBI:33384"/>
        <dbReference type="ChEBI" id="CHEBI:57305"/>
        <dbReference type="ChEBI" id="CHEBI:57453"/>
        <dbReference type="EC" id="2.1.2.1"/>
    </reaction>
</comment>
<dbReference type="InterPro" id="IPR015421">
    <property type="entry name" value="PyrdxlP-dep_Trfase_major"/>
</dbReference>
<comment type="subcellular location">
    <subcellularLocation>
        <location evidence="2 11">Cytoplasm</location>
    </subcellularLocation>
</comment>
<dbReference type="InterPro" id="IPR015424">
    <property type="entry name" value="PyrdxlP-dep_Trfase"/>
</dbReference>
<dbReference type="GO" id="GO:0050413">
    <property type="term" value="F:D-alanine 2-hydroxymethyltransferase activity"/>
    <property type="evidence" value="ECO:0007669"/>
    <property type="project" value="UniProtKB-EC"/>
</dbReference>
<dbReference type="SUPFAM" id="SSF53383">
    <property type="entry name" value="PLP-dependent transferases"/>
    <property type="match status" value="1"/>
</dbReference>
<dbReference type="CDD" id="cd00378">
    <property type="entry name" value="SHMT"/>
    <property type="match status" value="1"/>
</dbReference>
<feature type="binding site" evidence="11">
    <location>
        <position position="135"/>
    </location>
    <ligand>
        <name>(6S)-5,6,7,8-tetrahydrofolate</name>
        <dbReference type="ChEBI" id="CHEBI:57453"/>
    </ligand>
</feature>
<sequence>MSTTTLEAAPAIRSAGFFSEGVAATDTAVADAIRAELDREQYQIELIASENIVSKAVLEAQGSVFTNKYAEGYPGKRYYQGCAPSDTVETLAIERAKQLFGCGFANVQPHSGAQANGAVMLALVKPGATIMGMSLDAGGHLTHGAAPAMSGKWFNAVQYGVNPETHLIDYDQVEALAREHKPALIIAGGSAYPRIIDFARFRAIADDVGALFLVDMAHFSGLVAAGVHPSPFPHAHIATTTTHKTLRGPRGGMILTNDETLAKRINSAVFPGLQGGPLVHVIAAKAVAFGEALRPEYVDYCKAVVANAQALAARLKARGCNLVSGGTDTHLALVDLTPLGVTGRDADEALERAGITCNKNGIPNDPQPPTKTSGIRVGSPAGTTRGFGIAEFEMIGDMVADVLDGLRAKGEHGDPEVEANVRQRVRALCERFPIYPGV</sequence>
<gene>
    <name evidence="11" type="primary">glyA</name>
    <name evidence="15" type="ORF">GV829_09820</name>
</gene>
<keyword evidence="8 11" id="KW-0663">Pyridoxal phosphate</keyword>
<dbReference type="InterPro" id="IPR001085">
    <property type="entry name" value="Ser_HO-MeTrfase"/>
</dbReference>
<evidence type="ECO:0000256" key="13">
    <source>
        <dbReference type="SAM" id="MobiDB-lite"/>
    </source>
</evidence>
<feature type="site" description="Plays an important role in substrate specificity" evidence="11">
    <location>
        <position position="243"/>
    </location>
</feature>
<organism evidence="15 16">
    <name type="scientific">Sphingomonas lacunae</name>
    <dbReference type="NCBI Taxonomy" id="2698828"/>
    <lineage>
        <taxon>Bacteria</taxon>
        <taxon>Pseudomonadati</taxon>
        <taxon>Pseudomonadota</taxon>
        <taxon>Alphaproteobacteria</taxon>
        <taxon>Sphingomonadales</taxon>
        <taxon>Sphingomonadaceae</taxon>
        <taxon>Sphingomonas</taxon>
    </lineage>
</organism>
<dbReference type="Gene3D" id="3.90.1150.10">
    <property type="entry name" value="Aspartate Aminotransferase, domain 1"/>
    <property type="match status" value="1"/>
</dbReference>
<dbReference type="Gene3D" id="3.40.640.10">
    <property type="entry name" value="Type I PLP-dependent aspartate aminotransferase-like (Major domain)"/>
    <property type="match status" value="1"/>
</dbReference>
<dbReference type="InterPro" id="IPR015422">
    <property type="entry name" value="PyrdxlP-dep_Trfase_small"/>
</dbReference>
<keyword evidence="11" id="KW-0028">Amino-acid biosynthesis</keyword>
<reference evidence="15 16" key="1">
    <citation type="submission" date="2020-01" db="EMBL/GenBank/DDBJ databases">
        <title>Sphingomonas sp. strain CSW-10.</title>
        <authorList>
            <person name="Chen W.-M."/>
        </authorList>
    </citation>
    <scope>NUCLEOTIDE SEQUENCE [LARGE SCALE GENOMIC DNA]</scope>
    <source>
        <strain evidence="15 16">CSW-10</strain>
    </source>
</reference>
<dbReference type="UniPathway" id="UPA00288">
    <property type="reaction ID" value="UER01023"/>
</dbReference>
<dbReference type="InterPro" id="IPR049943">
    <property type="entry name" value="Ser_HO-MeTrfase-like"/>
</dbReference>
<feature type="region of interest" description="Disordered" evidence="13">
    <location>
        <begin position="359"/>
        <end position="379"/>
    </location>
</feature>
<proteinExistence type="inferred from homology"/>
<comment type="catalytic activity">
    <reaction evidence="9">
        <text>(6R)-5,10-methylene-5,6,7,8-tetrahydrofolate + D-alanine + H2O = 2-methylserine + (6S)-5,6,7,8-tetrahydrofolate</text>
        <dbReference type="Rhea" id="RHEA:10064"/>
        <dbReference type="ChEBI" id="CHEBI:15377"/>
        <dbReference type="ChEBI" id="CHEBI:15636"/>
        <dbReference type="ChEBI" id="CHEBI:57416"/>
        <dbReference type="ChEBI" id="CHEBI:57453"/>
        <dbReference type="ChEBI" id="CHEBI:58275"/>
        <dbReference type="EC" id="2.1.2.7"/>
    </reaction>
</comment>
<dbReference type="RefSeq" id="WP_169946229.1">
    <property type="nucleotide sequence ID" value="NZ_CP053015.1"/>
</dbReference>
<evidence type="ECO:0000256" key="3">
    <source>
        <dbReference type="ARBA" id="ARBA00006376"/>
    </source>
</evidence>
<comment type="caution">
    <text evidence="11">Lacks conserved residue(s) required for the propagation of feature annotation.</text>
</comment>
<evidence type="ECO:0000256" key="10">
    <source>
        <dbReference type="ARBA" id="ARBA00057572"/>
    </source>
</evidence>
<dbReference type="InterPro" id="IPR039429">
    <property type="entry name" value="SHMT-like_dom"/>
</dbReference>
<evidence type="ECO:0000256" key="6">
    <source>
        <dbReference type="ARBA" id="ARBA00022563"/>
    </source>
</evidence>
<dbReference type="GO" id="GO:0019264">
    <property type="term" value="P:glycine biosynthetic process from serine"/>
    <property type="evidence" value="ECO:0007669"/>
    <property type="project" value="UniProtKB-UniRule"/>
</dbReference>
<dbReference type="EMBL" id="CP053015">
    <property type="protein sequence ID" value="QJQ32705.1"/>
    <property type="molecule type" value="Genomic_DNA"/>
</dbReference>
<dbReference type="GO" id="GO:0030170">
    <property type="term" value="F:pyridoxal phosphate binding"/>
    <property type="evidence" value="ECO:0007669"/>
    <property type="project" value="UniProtKB-UniRule"/>
</dbReference>
<comment type="subunit">
    <text evidence="4 11">Homodimer.</text>
</comment>
<dbReference type="PANTHER" id="PTHR11680:SF35">
    <property type="entry name" value="SERINE HYDROXYMETHYLTRANSFERASE 1"/>
    <property type="match status" value="1"/>
</dbReference>
<dbReference type="UniPathway" id="UPA00193"/>
<dbReference type="GO" id="GO:0005829">
    <property type="term" value="C:cytosol"/>
    <property type="evidence" value="ECO:0007669"/>
    <property type="project" value="TreeGrafter"/>
</dbReference>
<dbReference type="Pfam" id="PF00464">
    <property type="entry name" value="SHMT"/>
    <property type="match status" value="1"/>
</dbReference>
<dbReference type="Proteomes" id="UP000503018">
    <property type="component" value="Chromosome"/>
</dbReference>
<protein>
    <recommendedName>
        <fullName evidence="11">Serine hydroxymethyltransferase</fullName>
        <shortName evidence="11">SHMT</shortName>
        <shortName evidence="11">Serine methylase</shortName>
        <ecNumber evidence="11">2.1.2.1</ecNumber>
    </recommendedName>
</protein>
<keyword evidence="7 11" id="KW-0808">Transferase</keyword>
<evidence type="ECO:0000256" key="12">
    <source>
        <dbReference type="PIRSR" id="PIRSR000412-50"/>
    </source>
</evidence>
<comment type="function">
    <text evidence="10">Catalyzes the reversible interconversion of alpha-methyl-L-serine to D-alanine with tetrahydrofolate (THF) serving as the one-carbon carrier. Cannot use alpha-methyl-D-serine, L-serine, D-serine or L-alanine.</text>
</comment>
<accession>A0A6M4AUC7</accession>
<dbReference type="PIRSF" id="PIRSF000412">
    <property type="entry name" value="SHMT"/>
    <property type="match status" value="1"/>
</dbReference>
<evidence type="ECO:0000259" key="14">
    <source>
        <dbReference type="Pfam" id="PF00464"/>
    </source>
</evidence>
<keyword evidence="16" id="KW-1185">Reference proteome</keyword>
<feature type="modified residue" description="N6-(pyridoxal phosphate)lysine" evidence="11 12">
    <location>
        <position position="244"/>
    </location>
</feature>
<evidence type="ECO:0000313" key="15">
    <source>
        <dbReference type="EMBL" id="QJQ32705.1"/>
    </source>
</evidence>
<dbReference type="HAMAP" id="MF_00051">
    <property type="entry name" value="SHMT"/>
    <property type="match status" value="1"/>
</dbReference>
<evidence type="ECO:0000256" key="7">
    <source>
        <dbReference type="ARBA" id="ARBA00022679"/>
    </source>
</evidence>
<evidence type="ECO:0000256" key="1">
    <source>
        <dbReference type="ARBA" id="ARBA00001933"/>
    </source>
</evidence>
<dbReference type="GO" id="GO:0008168">
    <property type="term" value="F:methyltransferase activity"/>
    <property type="evidence" value="ECO:0007669"/>
    <property type="project" value="UniProtKB-KW"/>
</dbReference>
<comment type="pathway">
    <text evidence="11">One-carbon metabolism; tetrahydrofolate interconversion.</text>
</comment>